<dbReference type="AlphaFoldDB" id="A0AAD8BWF4"/>
<reference evidence="2" key="2">
    <citation type="submission" date="2023-04" db="EMBL/GenBank/DDBJ databases">
        <authorList>
            <person name="Bu L."/>
            <person name="Lu L."/>
            <person name="Laidemitt M.R."/>
            <person name="Zhang S.M."/>
            <person name="Mutuku M."/>
            <person name="Mkoji G."/>
            <person name="Steinauer M."/>
            <person name="Loker E.S."/>
        </authorList>
    </citation>
    <scope>NUCLEOTIDE SEQUENCE</scope>
    <source>
        <strain evidence="2">KasaAsao</strain>
        <tissue evidence="2">Whole Snail</tissue>
    </source>
</reference>
<feature type="compositionally biased region" description="Basic and acidic residues" evidence="1">
    <location>
        <begin position="66"/>
        <end position="79"/>
    </location>
</feature>
<evidence type="ECO:0000313" key="2">
    <source>
        <dbReference type="EMBL" id="KAK0061936.1"/>
    </source>
</evidence>
<keyword evidence="2" id="KW-0238">DNA-binding</keyword>
<proteinExistence type="predicted"/>
<protein>
    <submittedName>
        <fullName evidence="2">Zinc finger homeobox protein 3-like isoform X4</fullName>
    </submittedName>
</protein>
<feature type="non-terminal residue" evidence="2">
    <location>
        <position position="79"/>
    </location>
</feature>
<name>A0AAD8BWF4_BIOPF</name>
<accession>A0AAD8BWF4</accession>
<feature type="non-terminal residue" evidence="2">
    <location>
        <position position="1"/>
    </location>
</feature>
<dbReference type="GO" id="GO:0003677">
    <property type="term" value="F:DNA binding"/>
    <property type="evidence" value="ECO:0007669"/>
    <property type="project" value="UniProtKB-KW"/>
</dbReference>
<evidence type="ECO:0000256" key="1">
    <source>
        <dbReference type="SAM" id="MobiDB-lite"/>
    </source>
</evidence>
<feature type="compositionally biased region" description="Low complexity" evidence="1">
    <location>
        <begin position="39"/>
        <end position="54"/>
    </location>
</feature>
<evidence type="ECO:0000313" key="3">
    <source>
        <dbReference type="Proteomes" id="UP001233172"/>
    </source>
</evidence>
<keyword evidence="3" id="KW-1185">Reference proteome</keyword>
<reference evidence="2" key="1">
    <citation type="journal article" date="2023" name="PLoS Negl. Trop. Dis.">
        <title>A genome sequence for Biomphalaria pfeifferi, the major vector snail for the human-infecting parasite Schistosoma mansoni.</title>
        <authorList>
            <person name="Bu L."/>
            <person name="Lu L."/>
            <person name="Laidemitt M.R."/>
            <person name="Zhang S.M."/>
            <person name="Mutuku M."/>
            <person name="Mkoji G."/>
            <person name="Steinauer M."/>
            <person name="Loker E.S."/>
        </authorList>
    </citation>
    <scope>NUCLEOTIDE SEQUENCE</scope>
    <source>
        <strain evidence="2">KasaAsao</strain>
    </source>
</reference>
<feature type="region of interest" description="Disordered" evidence="1">
    <location>
        <begin position="1"/>
        <end position="79"/>
    </location>
</feature>
<comment type="caution">
    <text evidence="2">The sequence shown here is derived from an EMBL/GenBank/DDBJ whole genome shotgun (WGS) entry which is preliminary data.</text>
</comment>
<sequence>DEDVLDTPDFSQGSRDLSKYPKVTSGGGKVTIPPPAHFSTTTAASSSLGTTSATDYSAFRGAGSVSRDKPGGDRTDESK</sequence>
<gene>
    <name evidence="2" type="ORF">Bpfe_008851</name>
</gene>
<dbReference type="EMBL" id="JASAOG010000028">
    <property type="protein sequence ID" value="KAK0061936.1"/>
    <property type="molecule type" value="Genomic_DNA"/>
</dbReference>
<dbReference type="Proteomes" id="UP001233172">
    <property type="component" value="Unassembled WGS sequence"/>
</dbReference>
<organism evidence="2 3">
    <name type="scientific">Biomphalaria pfeifferi</name>
    <name type="common">Bloodfluke planorb</name>
    <name type="synonym">Freshwater snail</name>
    <dbReference type="NCBI Taxonomy" id="112525"/>
    <lineage>
        <taxon>Eukaryota</taxon>
        <taxon>Metazoa</taxon>
        <taxon>Spiralia</taxon>
        <taxon>Lophotrochozoa</taxon>
        <taxon>Mollusca</taxon>
        <taxon>Gastropoda</taxon>
        <taxon>Heterobranchia</taxon>
        <taxon>Euthyneura</taxon>
        <taxon>Panpulmonata</taxon>
        <taxon>Hygrophila</taxon>
        <taxon>Lymnaeoidea</taxon>
        <taxon>Planorbidae</taxon>
        <taxon>Biomphalaria</taxon>
    </lineage>
</organism>
<keyword evidence="2" id="KW-0371">Homeobox</keyword>